<dbReference type="AlphaFoldDB" id="A0A037ZKZ8"/>
<comment type="caution">
    <text evidence="12">The sequence shown here is derived from an EMBL/GenBank/DDBJ whole genome shotgun (WGS) entry which is preliminary data.</text>
</comment>
<dbReference type="GO" id="GO:0051536">
    <property type="term" value="F:iron-sulfur cluster binding"/>
    <property type="evidence" value="ECO:0007669"/>
    <property type="project" value="UniProtKB-KW"/>
</dbReference>
<dbReference type="PANTHER" id="PTHR42944">
    <property type="entry name" value="ADENINE DNA GLYCOSYLASE"/>
    <property type="match status" value="1"/>
</dbReference>
<evidence type="ECO:0000256" key="2">
    <source>
        <dbReference type="ARBA" id="ARBA00002933"/>
    </source>
</evidence>
<dbReference type="GO" id="GO:0006284">
    <property type="term" value="P:base-excision repair"/>
    <property type="evidence" value="ECO:0007669"/>
    <property type="project" value="InterPro"/>
</dbReference>
<evidence type="ECO:0000256" key="4">
    <source>
        <dbReference type="ARBA" id="ARBA00022723"/>
    </source>
</evidence>
<evidence type="ECO:0000256" key="1">
    <source>
        <dbReference type="ARBA" id="ARBA00001966"/>
    </source>
</evidence>
<evidence type="ECO:0000256" key="7">
    <source>
        <dbReference type="ARBA" id="ARBA00023004"/>
    </source>
</evidence>
<dbReference type="InterPro" id="IPR003265">
    <property type="entry name" value="HhH-GPD_domain"/>
</dbReference>
<evidence type="ECO:0000313" key="12">
    <source>
        <dbReference type="EMBL" id="KAJ56299.1"/>
    </source>
</evidence>
<dbReference type="STRING" id="1454373.ACMU_04965"/>
<dbReference type="SMART" id="SM00478">
    <property type="entry name" value="ENDO3c"/>
    <property type="match status" value="1"/>
</dbReference>
<dbReference type="GO" id="GO:0000701">
    <property type="term" value="F:purine-specific mismatch base pair DNA N-glycosylase activity"/>
    <property type="evidence" value="ECO:0007669"/>
    <property type="project" value="TreeGrafter"/>
</dbReference>
<comment type="cofactor">
    <cofactor evidence="1">
        <name>[4Fe-4S] cluster</name>
        <dbReference type="ChEBI" id="CHEBI:49883"/>
    </cofactor>
</comment>
<dbReference type="GO" id="GO:0032357">
    <property type="term" value="F:oxidized purine DNA binding"/>
    <property type="evidence" value="ECO:0007669"/>
    <property type="project" value="TreeGrafter"/>
</dbReference>
<keyword evidence="10" id="KW-0326">Glycosidase</keyword>
<name>A0A037ZKZ8_9RHOB</name>
<gene>
    <name evidence="12" type="ORF">ACMU_04965</name>
</gene>
<dbReference type="Pfam" id="PF00730">
    <property type="entry name" value="HhH-GPD"/>
    <property type="match status" value="1"/>
</dbReference>
<evidence type="ECO:0000256" key="8">
    <source>
        <dbReference type="ARBA" id="ARBA00023014"/>
    </source>
</evidence>
<dbReference type="GO" id="GO:0035485">
    <property type="term" value="F:adenine/guanine mispair binding"/>
    <property type="evidence" value="ECO:0007669"/>
    <property type="project" value="TreeGrafter"/>
</dbReference>
<evidence type="ECO:0000256" key="5">
    <source>
        <dbReference type="ARBA" id="ARBA00022763"/>
    </source>
</evidence>
<dbReference type="Proteomes" id="UP000026249">
    <property type="component" value="Unassembled WGS sequence"/>
</dbReference>
<evidence type="ECO:0000313" key="13">
    <source>
        <dbReference type="Proteomes" id="UP000026249"/>
    </source>
</evidence>
<dbReference type="Gene3D" id="1.10.1670.10">
    <property type="entry name" value="Helix-hairpin-Helix base-excision DNA repair enzymes (C-terminal)"/>
    <property type="match status" value="1"/>
</dbReference>
<organism evidence="12 13">
    <name type="scientific">Actibacterium mucosum KCTC 23349</name>
    <dbReference type="NCBI Taxonomy" id="1454373"/>
    <lineage>
        <taxon>Bacteria</taxon>
        <taxon>Pseudomonadati</taxon>
        <taxon>Pseudomonadota</taxon>
        <taxon>Alphaproteobacteria</taxon>
        <taxon>Rhodobacterales</taxon>
        <taxon>Roseobacteraceae</taxon>
        <taxon>Actibacterium</taxon>
    </lineage>
</organism>
<comment type="similarity">
    <text evidence="3">Belongs to the Nth/MutY family.</text>
</comment>
<keyword evidence="4" id="KW-0479">Metal-binding</keyword>
<comment type="function">
    <text evidence="2">Adenine glycosylase active on G-A mispairs. MutY also corrects error-prone DNA synthesis past GO lesions which are due to the oxidatively damaged form of guanine: 7,8-dihydro-8-oxoguanine (8-oxo-dGTP).</text>
</comment>
<keyword evidence="8" id="KW-0411">Iron-sulfur</keyword>
<keyword evidence="13" id="KW-1185">Reference proteome</keyword>
<evidence type="ECO:0000256" key="6">
    <source>
        <dbReference type="ARBA" id="ARBA00022801"/>
    </source>
</evidence>
<evidence type="ECO:0000256" key="10">
    <source>
        <dbReference type="ARBA" id="ARBA00023295"/>
    </source>
</evidence>
<protein>
    <recommendedName>
        <fullName evidence="11">HhH-GPD domain-containing protein</fullName>
    </recommendedName>
</protein>
<dbReference type="Gene3D" id="1.10.340.30">
    <property type="entry name" value="Hypothetical protein, domain 2"/>
    <property type="match status" value="1"/>
</dbReference>
<dbReference type="InterPro" id="IPR011257">
    <property type="entry name" value="DNA_glycosylase"/>
</dbReference>
<dbReference type="GO" id="GO:0034039">
    <property type="term" value="F:8-oxo-7,8-dihydroguanine DNA N-glycosylase activity"/>
    <property type="evidence" value="ECO:0007669"/>
    <property type="project" value="TreeGrafter"/>
</dbReference>
<feature type="domain" description="HhH-GPD" evidence="11">
    <location>
        <begin position="53"/>
        <end position="203"/>
    </location>
</feature>
<dbReference type="PANTHER" id="PTHR42944:SF1">
    <property type="entry name" value="ADENINE DNA GLYCOSYLASE"/>
    <property type="match status" value="1"/>
</dbReference>
<dbReference type="GO" id="GO:0046872">
    <property type="term" value="F:metal ion binding"/>
    <property type="evidence" value="ECO:0007669"/>
    <property type="project" value="UniProtKB-KW"/>
</dbReference>
<accession>A0A037ZKZ8</accession>
<dbReference type="GO" id="GO:0006298">
    <property type="term" value="P:mismatch repair"/>
    <property type="evidence" value="ECO:0007669"/>
    <property type="project" value="TreeGrafter"/>
</dbReference>
<keyword evidence="9" id="KW-0234">DNA repair</keyword>
<evidence type="ECO:0000259" key="11">
    <source>
        <dbReference type="SMART" id="SM00478"/>
    </source>
</evidence>
<dbReference type="EMBL" id="JFKE01000002">
    <property type="protein sequence ID" value="KAJ56299.1"/>
    <property type="molecule type" value="Genomic_DNA"/>
</dbReference>
<dbReference type="CDD" id="cd00056">
    <property type="entry name" value="ENDO3c"/>
    <property type="match status" value="1"/>
</dbReference>
<proteinExistence type="inferred from homology"/>
<dbReference type="InterPro" id="IPR044298">
    <property type="entry name" value="MIG/MutY"/>
</dbReference>
<keyword evidence="5" id="KW-0227">DNA damage</keyword>
<keyword evidence="7" id="KW-0408">Iron</keyword>
<dbReference type="InterPro" id="IPR023170">
    <property type="entry name" value="HhH_base_excis_C"/>
</dbReference>
<reference evidence="12 13" key="1">
    <citation type="submission" date="2014-03" db="EMBL/GenBank/DDBJ databases">
        <title>Draft Genome Sequence of Actibacterium mucosum KCTC 23349, a Marine Alphaproteobacterium with Complex Ionic Requirements Isolated from Mediterranean Seawater at Malvarrosa Beach, Valencia, Spain.</title>
        <authorList>
            <person name="Arahal D.R."/>
            <person name="Shao Z."/>
            <person name="Lai Q."/>
            <person name="Pujalte M.J."/>
        </authorList>
    </citation>
    <scope>NUCLEOTIDE SEQUENCE [LARGE SCALE GENOMIC DNA]</scope>
    <source>
        <strain evidence="12 13">KCTC 23349</strain>
    </source>
</reference>
<evidence type="ECO:0000256" key="3">
    <source>
        <dbReference type="ARBA" id="ARBA00008343"/>
    </source>
</evidence>
<sequence length="240" mass="27518">MALMSPDQLTRSDKSRITRARGKLLAWFKLYGRDFPWRRPGASQYERICVEVLLQRTRAETVAGIYDAFFERYPDWLNLASASTEELEEVLKPIGLWRRRASSISALANYASTHRGEFPSSERELAEVPAVGQYVANAIQLFQHNRRKPLVDVNMARFLERYLRPRRLADIRHDPWLQAACHWLVDGTDPISVNWAVLDHAAITCRARKPFCGACIFRRTCSYSKTLDSNTMLKGGAART</sequence>
<keyword evidence="6" id="KW-0378">Hydrolase</keyword>
<dbReference type="SUPFAM" id="SSF48150">
    <property type="entry name" value="DNA-glycosylase"/>
    <property type="match status" value="1"/>
</dbReference>
<evidence type="ECO:0000256" key="9">
    <source>
        <dbReference type="ARBA" id="ARBA00023204"/>
    </source>
</evidence>